<evidence type="ECO:0000256" key="3">
    <source>
        <dbReference type="ARBA" id="ARBA00023315"/>
    </source>
</evidence>
<dbReference type="AlphaFoldDB" id="E3MNK7"/>
<dbReference type="InterPro" id="IPR000182">
    <property type="entry name" value="GNAT_dom"/>
</dbReference>
<dbReference type="Proteomes" id="UP000008281">
    <property type="component" value="Unassembled WGS sequence"/>
</dbReference>
<dbReference type="STRING" id="31234.E3MNK7"/>
<organism evidence="6">
    <name type="scientific">Caenorhabditis remanei</name>
    <name type="common">Caenorhabditis vulgaris</name>
    <dbReference type="NCBI Taxonomy" id="31234"/>
    <lineage>
        <taxon>Eukaryota</taxon>
        <taxon>Metazoa</taxon>
        <taxon>Ecdysozoa</taxon>
        <taxon>Nematoda</taxon>
        <taxon>Chromadorea</taxon>
        <taxon>Rhabditida</taxon>
        <taxon>Rhabditina</taxon>
        <taxon>Rhabditomorpha</taxon>
        <taxon>Rhabditoidea</taxon>
        <taxon>Rhabditidae</taxon>
        <taxon>Peloderinae</taxon>
        <taxon>Caenorhabditis</taxon>
    </lineage>
</organism>
<evidence type="ECO:0000256" key="2">
    <source>
        <dbReference type="ARBA" id="ARBA00022679"/>
    </source>
</evidence>
<dbReference type="OMA" id="VPYMSGH"/>
<dbReference type="Pfam" id="PF13302">
    <property type="entry name" value="Acetyltransf_3"/>
    <property type="match status" value="1"/>
</dbReference>
<feature type="domain" description="N-acetyltransferase" evidence="4">
    <location>
        <begin position="29"/>
        <end position="192"/>
    </location>
</feature>
<dbReference type="InterPro" id="IPR039135">
    <property type="entry name" value="NAT9-like"/>
</dbReference>
<dbReference type="PANTHER" id="PTHR13256:SF16">
    <property type="entry name" value="ALPHA_BETA-TUBULIN-N-ACETYLTRANSFERASE 9"/>
    <property type="match status" value="1"/>
</dbReference>
<gene>
    <name evidence="5" type="ORF">CRE_05830</name>
</gene>
<dbReference type="Gene3D" id="3.40.630.30">
    <property type="match status" value="1"/>
</dbReference>
<dbReference type="GO" id="GO:0008080">
    <property type="term" value="F:N-acetyltransferase activity"/>
    <property type="evidence" value="ECO:0007669"/>
    <property type="project" value="InterPro"/>
</dbReference>
<dbReference type="OrthoDB" id="5043642at2759"/>
<evidence type="ECO:0000259" key="4">
    <source>
        <dbReference type="Pfam" id="PF13302"/>
    </source>
</evidence>
<protein>
    <recommendedName>
        <fullName evidence="4">N-acetyltransferase domain-containing protein</fullName>
    </recommendedName>
</protein>
<evidence type="ECO:0000313" key="5">
    <source>
        <dbReference type="EMBL" id="EFP06160.1"/>
    </source>
</evidence>
<keyword evidence="3" id="KW-0012">Acyltransferase</keyword>
<keyword evidence="6" id="KW-1185">Reference proteome</keyword>
<dbReference type="InterPro" id="IPR016181">
    <property type="entry name" value="Acyl_CoA_acyltransferase"/>
</dbReference>
<dbReference type="PANTHER" id="PTHR13256">
    <property type="entry name" value="N-ACETYLTRANSFERASE 9"/>
    <property type="match status" value="1"/>
</dbReference>
<dbReference type="HOGENOM" id="CLU_073102_1_1_1"/>
<dbReference type="InParanoid" id="E3MNK7"/>
<evidence type="ECO:0000313" key="6">
    <source>
        <dbReference type="Proteomes" id="UP000008281"/>
    </source>
</evidence>
<name>E3MNK7_CAERE</name>
<sequence>MIHIKTQILDRFSAMKLNEKVEIVAKKCILVPYEPCHVEKYHKWMEDEEIRRLTGSERLTIEEEYEMQRSWREDEDKLTFIVLSKENELDETSRMLGDVNLFISKSTSSEDESEEVTEGEVEIMIAEASGRGKGIGEEAVSLIISWAYKLADQNVINLLISPFQNLSICVFRARITDDNTPSLSLFEKKLGFNRMKHSSAFKEYTLELPQERLISHFSTFLDQNSQICEYKITK</sequence>
<dbReference type="SUPFAM" id="SSF55729">
    <property type="entry name" value="Acyl-CoA N-acyltransferases (Nat)"/>
    <property type="match status" value="1"/>
</dbReference>
<dbReference type="eggNOG" id="KOG4135">
    <property type="taxonomic scope" value="Eukaryota"/>
</dbReference>
<dbReference type="EMBL" id="DS268460">
    <property type="protein sequence ID" value="EFP06160.1"/>
    <property type="molecule type" value="Genomic_DNA"/>
</dbReference>
<keyword evidence="2" id="KW-0808">Transferase</keyword>
<reference evidence="5" key="1">
    <citation type="submission" date="2007-07" db="EMBL/GenBank/DDBJ databases">
        <title>PCAP assembly of the Caenorhabditis remanei genome.</title>
        <authorList>
            <consortium name="The Caenorhabditis remanei Sequencing Consortium"/>
            <person name="Wilson R.K."/>
        </authorList>
    </citation>
    <scope>NUCLEOTIDE SEQUENCE [LARGE SCALE GENOMIC DNA]</scope>
    <source>
        <strain evidence="5">PB4641</strain>
    </source>
</reference>
<evidence type="ECO:0000256" key="1">
    <source>
        <dbReference type="ARBA" id="ARBA00009342"/>
    </source>
</evidence>
<dbReference type="FunCoup" id="E3MNK7">
    <property type="interactions" value="2343"/>
</dbReference>
<accession>E3MNK7</accession>
<proteinExistence type="inferred from homology"/>
<comment type="similarity">
    <text evidence="1">Belongs to the acetyltransferase family. GNAT subfamily.</text>
</comment>